<dbReference type="KEGG" id="cpat:CLPA_c23440"/>
<keyword evidence="4 10" id="KW-0547">Nucleotide-binding</keyword>
<organism evidence="12 15">
    <name type="scientific">Clostridium pasteurianum DSM 525 = ATCC 6013</name>
    <dbReference type="NCBI Taxonomy" id="1262449"/>
    <lineage>
        <taxon>Bacteria</taxon>
        <taxon>Bacillati</taxon>
        <taxon>Bacillota</taxon>
        <taxon>Clostridia</taxon>
        <taxon>Eubacteriales</taxon>
        <taxon>Clostridiaceae</taxon>
        <taxon>Clostridium</taxon>
    </lineage>
</organism>
<evidence type="ECO:0000256" key="1">
    <source>
        <dbReference type="ARBA" id="ARBA00010257"/>
    </source>
</evidence>
<evidence type="ECO:0000256" key="5">
    <source>
        <dbReference type="ARBA" id="ARBA00022840"/>
    </source>
</evidence>
<protein>
    <recommendedName>
        <fullName evidence="2">Septum site-determining protein MinD</fullName>
    </recommendedName>
    <alternativeName>
        <fullName evidence="9">Cell division inhibitor MinD</fullName>
    </alternativeName>
</protein>
<dbReference type="KEGG" id="cpae:CPAST_c23440"/>
<evidence type="ECO:0000256" key="2">
    <source>
        <dbReference type="ARBA" id="ARBA00016887"/>
    </source>
</evidence>
<comment type="function">
    <text evidence="8">ATPase required for the correct placement of the division site. Cell division inhibitors MinC and MinD act in concert to form an inhibitor capable of blocking formation of the polar Z ring septums. Rapidly oscillates between the poles of the cell to destabilize FtsZ filaments that have formed before they mature into polar Z rings.</text>
</comment>
<keyword evidence="15" id="KW-1185">Reference proteome</keyword>
<dbReference type="GO" id="GO:0051782">
    <property type="term" value="P:negative regulation of cell division"/>
    <property type="evidence" value="ECO:0007669"/>
    <property type="project" value="TreeGrafter"/>
</dbReference>
<evidence type="ECO:0000313" key="14">
    <source>
        <dbReference type="Proteomes" id="UP000028042"/>
    </source>
</evidence>
<dbReference type="PIRSF" id="PIRSF003092">
    <property type="entry name" value="MinD"/>
    <property type="match status" value="1"/>
</dbReference>
<dbReference type="CDD" id="cd02036">
    <property type="entry name" value="MinD"/>
    <property type="match status" value="1"/>
</dbReference>
<keyword evidence="6" id="KW-0717">Septation</keyword>
<dbReference type="InterPro" id="IPR027417">
    <property type="entry name" value="P-loop_NTPase"/>
</dbReference>
<proteinExistence type="inferred from homology"/>
<dbReference type="PANTHER" id="PTHR43384:SF6">
    <property type="entry name" value="SEPTUM SITE-DETERMINING PROTEIN MIND HOMOLOG, CHLOROPLASTIC"/>
    <property type="match status" value="1"/>
</dbReference>
<dbReference type="GO" id="GO:0000917">
    <property type="term" value="P:division septum assembly"/>
    <property type="evidence" value="ECO:0007669"/>
    <property type="project" value="UniProtKB-KW"/>
</dbReference>
<dbReference type="GO" id="GO:0005829">
    <property type="term" value="C:cytosol"/>
    <property type="evidence" value="ECO:0007669"/>
    <property type="project" value="TreeGrafter"/>
</dbReference>
<keyword evidence="5 10" id="KW-0067">ATP-binding</keyword>
<dbReference type="Proteomes" id="UP000030905">
    <property type="component" value="Chromosome"/>
</dbReference>
<evidence type="ECO:0000256" key="10">
    <source>
        <dbReference type="PIRSR" id="PIRSR003092-1"/>
    </source>
</evidence>
<dbReference type="GO" id="GO:0009898">
    <property type="term" value="C:cytoplasmic side of plasma membrane"/>
    <property type="evidence" value="ECO:0007669"/>
    <property type="project" value="TreeGrafter"/>
</dbReference>
<evidence type="ECO:0000313" key="13">
    <source>
        <dbReference type="EMBL" id="KRU11588.1"/>
    </source>
</evidence>
<dbReference type="InterPro" id="IPR025669">
    <property type="entry name" value="AAA_dom"/>
</dbReference>
<evidence type="ECO:0000313" key="15">
    <source>
        <dbReference type="Proteomes" id="UP000030905"/>
    </source>
</evidence>
<feature type="binding site" evidence="10">
    <location>
        <begin position="11"/>
        <end position="18"/>
    </location>
    <ligand>
        <name>ATP</name>
        <dbReference type="ChEBI" id="CHEBI:30616"/>
    </ligand>
</feature>
<reference evidence="13" key="2">
    <citation type="submission" date="2015-10" db="EMBL/GenBank/DDBJ databases">
        <title>Improved Draft Genome Sequence of Clostridium pasteurianum Strain ATCC 6013 (DSM 525) Using a Hybrid Next-Generation Sequencing Approach.</title>
        <authorList>
            <person name="Pyne M.E."/>
            <person name="Utturkar S.M."/>
            <person name="Brown S.D."/>
            <person name="Moo-Young M."/>
            <person name="Chung D.A."/>
            <person name="Chou P.C."/>
        </authorList>
    </citation>
    <scope>NUCLEOTIDE SEQUENCE</scope>
    <source>
        <strain evidence="13">ATCC 6013</strain>
    </source>
</reference>
<dbReference type="Proteomes" id="UP000028042">
    <property type="component" value="Unassembled WGS sequence"/>
</dbReference>
<dbReference type="NCBIfam" id="TIGR01968">
    <property type="entry name" value="minD_bact"/>
    <property type="match status" value="1"/>
</dbReference>
<accession>A0A0H3J4K4</accession>
<dbReference type="GO" id="GO:0016887">
    <property type="term" value="F:ATP hydrolysis activity"/>
    <property type="evidence" value="ECO:0007669"/>
    <property type="project" value="InterPro"/>
</dbReference>
<name>A0A0H3J4K4_CLOPA</name>
<dbReference type="PANTHER" id="PTHR43384">
    <property type="entry name" value="SEPTUM SITE-DETERMINING PROTEIN MIND HOMOLOG, CHLOROPLASTIC-RELATED"/>
    <property type="match status" value="1"/>
</dbReference>
<dbReference type="InterPro" id="IPR010223">
    <property type="entry name" value="MinD"/>
</dbReference>
<dbReference type="FunFam" id="3.40.50.300:FF:000068">
    <property type="entry name" value="Site-determining protein"/>
    <property type="match status" value="1"/>
</dbReference>
<dbReference type="Pfam" id="PF13614">
    <property type="entry name" value="AAA_31"/>
    <property type="match status" value="1"/>
</dbReference>
<dbReference type="RefSeq" id="WP_003441425.1">
    <property type="nucleotide sequence ID" value="NZ_ANZB01000002.1"/>
</dbReference>
<dbReference type="GO" id="GO:0005524">
    <property type="term" value="F:ATP binding"/>
    <property type="evidence" value="ECO:0007669"/>
    <property type="project" value="UniProtKB-KW"/>
</dbReference>
<dbReference type="InterPro" id="IPR025501">
    <property type="entry name" value="MinD_FleN"/>
</dbReference>
<keyword evidence="3" id="KW-0132">Cell division</keyword>
<dbReference type="EMBL" id="CP009268">
    <property type="protein sequence ID" value="AJA52402.1"/>
    <property type="molecule type" value="Genomic_DNA"/>
</dbReference>
<evidence type="ECO:0000256" key="9">
    <source>
        <dbReference type="ARBA" id="ARBA00032845"/>
    </source>
</evidence>
<dbReference type="eggNOG" id="COG2894">
    <property type="taxonomic scope" value="Bacteria"/>
</dbReference>
<comment type="similarity">
    <text evidence="1">Belongs to the ParA family. MinD subfamily.</text>
</comment>
<feature type="domain" description="AAA" evidence="11">
    <location>
        <begin position="3"/>
        <end position="153"/>
    </location>
</feature>
<gene>
    <name evidence="12" type="primary">minD</name>
    <name evidence="12" type="ORF">CLPA_c23440</name>
    <name evidence="13" type="ORF">CP6013_00835</name>
</gene>
<evidence type="ECO:0000256" key="4">
    <source>
        <dbReference type="ARBA" id="ARBA00022741"/>
    </source>
</evidence>
<reference evidence="12 15" key="1">
    <citation type="journal article" date="2015" name="Genome Announc.">
        <title>Complete Genome Sequence of the Nitrogen-Fixing and Solvent-Producing Clostridium pasteurianum DSM 525.</title>
        <authorList>
            <person name="Poehlein A."/>
            <person name="Grosse-Honebrink A."/>
            <person name="Zhang Y."/>
            <person name="Minton N.P."/>
            <person name="Daniel R."/>
        </authorList>
    </citation>
    <scope>NUCLEOTIDE SEQUENCE [LARGE SCALE GENOMIC DNA]</scope>
    <source>
        <strain evidence="12">DSM 525</strain>
        <strain evidence="15">DSM 525 / ATCC 6013</strain>
    </source>
</reference>
<dbReference type="GeneID" id="93074488"/>
<evidence type="ECO:0000313" key="12">
    <source>
        <dbReference type="EMBL" id="AJA52402.1"/>
    </source>
</evidence>
<dbReference type="SUPFAM" id="SSF52540">
    <property type="entry name" value="P-loop containing nucleoside triphosphate hydrolases"/>
    <property type="match status" value="1"/>
</dbReference>
<keyword evidence="7" id="KW-0131">Cell cycle</keyword>
<dbReference type="PATRIC" id="fig|1262449.3.peg.646"/>
<evidence type="ECO:0000259" key="11">
    <source>
        <dbReference type="Pfam" id="PF13614"/>
    </source>
</evidence>
<sequence>MGEAIVITSGKGGVGKTTTTANIGTALAAMGKKVVMVDGDTGLRNLDVLMGLENRIVFTLLDVVEENCRLKQALIRDKRYENLFLLPTAQTRDKNDVNAEQMLNLINELKSEYDYILIDCPAGIEQGFENAVIGADRAIVVVNPEVTSVRDADRVIGKLDARGLDDHKLIINRIDADMVKQGDMLGINDIIDNLAIKLIGVVPNDRDITISTNRGEPIVLNNNSKAGHAFSDIARRIIGEEVPFIPLEDQETSKGFVAAIKKIFKFR</sequence>
<reference evidence="13 14" key="3">
    <citation type="journal article" name="Genome Announc.">
        <title>Improved Draft Genome Sequence of Clostridium pasteurianum Strain ATCC 6013 (DSM 525) Using a Hybrid Next-Generation Sequencing Approach.</title>
        <authorList>
            <person name="Pyne M.E."/>
            <person name="Utturkar S."/>
            <person name="Brown S.D."/>
            <person name="Moo-Young M."/>
            <person name="Chung D.A."/>
            <person name="Chou C.P."/>
        </authorList>
    </citation>
    <scope>NUCLEOTIDE SEQUENCE [LARGE SCALE GENOMIC DNA]</scope>
    <source>
        <strain evidence="13 14">ATCC 6013</strain>
    </source>
</reference>
<dbReference type="EMBL" id="JPGY02000001">
    <property type="protein sequence ID" value="KRU11588.1"/>
    <property type="molecule type" value="Genomic_DNA"/>
</dbReference>
<dbReference type="Gene3D" id="3.40.50.300">
    <property type="entry name" value="P-loop containing nucleotide triphosphate hydrolases"/>
    <property type="match status" value="1"/>
</dbReference>
<evidence type="ECO:0000256" key="7">
    <source>
        <dbReference type="ARBA" id="ARBA00023306"/>
    </source>
</evidence>
<evidence type="ECO:0000256" key="8">
    <source>
        <dbReference type="ARBA" id="ARBA00025436"/>
    </source>
</evidence>
<evidence type="ECO:0000256" key="6">
    <source>
        <dbReference type="ARBA" id="ARBA00023210"/>
    </source>
</evidence>
<evidence type="ECO:0000256" key="3">
    <source>
        <dbReference type="ARBA" id="ARBA00022618"/>
    </source>
</evidence>
<dbReference type="AlphaFoldDB" id="A0A0H3J4K4"/>
<dbReference type="InterPro" id="IPR050625">
    <property type="entry name" value="ParA/MinD_ATPase"/>
</dbReference>